<organism evidence="1 2">
    <name type="scientific">Roseateles terrae</name>
    <dbReference type="NCBI Taxonomy" id="431060"/>
    <lineage>
        <taxon>Bacteria</taxon>
        <taxon>Pseudomonadati</taxon>
        <taxon>Pseudomonadota</taxon>
        <taxon>Betaproteobacteria</taxon>
        <taxon>Burkholderiales</taxon>
        <taxon>Sphaerotilaceae</taxon>
        <taxon>Roseateles</taxon>
    </lineage>
</organism>
<name>A0ABR6GSC3_9BURK</name>
<evidence type="ECO:0000313" key="2">
    <source>
        <dbReference type="Proteomes" id="UP000574369"/>
    </source>
</evidence>
<gene>
    <name evidence="1" type="ORF">FHS28_002387</name>
</gene>
<evidence type="ECO:0000313" key="1">
    <source>
        <dbReference type="EMBL" id="MBB3194991.1"/>
    </source>
</evidence>
<dbReference type="Proteomes" id="UP000574369">
    <property type="component" value="Unassembled WGS sequence"/>
</dbReference>
<dbReference type="RefSeq" id="WP_088452416.1">
    <property type="nucleotide sequence ID" value="NZ_JACHXO010000003.1"/>
</dbReference>
<sequence length="103" mass="11179">MQFAHLSTRVLVVGDEEQPAMGQTLWSGESELGAAGVAWDWVCMPYGMVSMVDPMALVTNLQFLNRAGEVLAPLESAIQLNGIVHTLPWQQHVQQALQAPAGH</sequence>
<accession>A0ABR6GSC3</accession>
<reference evidence="1 2" key="1">
    <citation type="submission" date="2020-08" db="EMBL/GenBank/DDBJ databases">
        <title>Genomic Encyclopedia of Type Strains, Phase III (KMG-III): the genomes of soil and plant-associated and newly described type strains.</title>
        <authorList>
            <person name="Whitman W."/>
        </authorList>
    </citation>
    <scope>NUCLEOTIDE SEQUENCE [LARGE SCALE GENOMIC DNA]</scope>
    <source>
        <strain evidence="1 2">CECT 7247</strain>
    </source>
</reference>
<keyword evidence="2" id="KW-1185">Reference proteome</keyword>
<dbReference type="Gene3D" id="3.10.450.610">
    <property type="match status" value="1"/>
</dbReference>
<dbReference type="EMBL" id="JACHXO010000003">
    <property type="protein sequence ID" value="MBB3194991.1"/>
    <property type="molecule type" value="Genomic_DNA"/>
</dbReference>
<comment type="caution">
    <text evidence="1">The sequence shown here is derived from an EMBL/GenBank/DDBJ whole genome shotgun (WGS) entry which is preliminary data.</text>
</comment>
<protein>
    <submittedName>
        <fullName evidence="1">Uncharacterized protein</fullName>
    </submittedName>
</protein>
<proteinExistence type="predicted"/>